<dbReference type="PATRIC" id="fig|929558.5.peg.2594"/>
<keyword evidence="9 10" id="KW-0472">Membrane</keyword>
<dbReference type="OrthoDB" id="9901983at2"/>
<feature type="transmembrane region" description="Helical" evidence="10">
    <location>
        <begin position="6"/>
        <end position="26"/>
    </location>
</feature>
<dbReference type="GO" id="GO:0009425">
    <property type="term" value="C:bacterial-type flagellum basal body"/>
    <property type="evidence" value="ECO:0007669"/>
    <property type="project" value="InterPro"/>
</dbReference>
<evidence type="ECO:0000256" key="7">
    <source>
        <dbReference type="ARBA" id="ARBA00022779"/>
    </source>
</evidence>
<evidence type="ECO:0000256" key="1">
    <source>
        <dbReference type="ARBA" id="ARBA00002254"/>
    </source>
</evidence>
<keyword evidence="6 10" id="KW-0812">Transmembrane</keyword>
<accession>B6BK36</accession>
<organism evidence="11 12">
    <name type="scientific">Sulfurimonas gotlandica (strain DSM 19862 / JCM 16533 / GD1)</name>
    <dbReference type="NCBI Taxonomy" id="929558"/>
    <lineage>
        <taxon>Bacteria</taxon>
        <taxon>Pseudomonadati</taxon>
        <taxon>Campylobacterota</taxon>
        <taxon>Epsilonproteobacteria</taxon>
        <taxon>Campylobacterales</taxon>
        <taxon>Sulfurimonadaceae</taxon>
        <taxon>Sulfurimonas</taxon>
    </lineage>
</organism>
<evidence type="ECO:0000313" key="11">
    <source>
        <dbReference type="EMBL" id="EHP31127.1"/>
    </source>
</evidence>
<evidence type="ECO:0000256" key="9">
    <source>
        <dbReference type="ARBA" id="ARBA00023136"/>
    </source>
</evidence>
<dbReference type="GO" id="GO:0071973">
    <property type="term" value="P:bacterial-type flagellum-dependent cell motility"/>
    <property type="evidence" value="ECO:0007669"/>
    <property type="project" value="InterPro"/>
</dbReference>
<keyword evidence="5 10" id="KW-0145">Chemotaxis</keyword>
<evidence type="ECO:0000256" key="8">
    <source>
        <dbReference type="ARBA" id="ARBA00022989"/>
    </source>
</evidence>
<comment type="similarity">
    <text evidence="3 10">Belongs to the FliL family.</text>
</comment>
<evidence type="ECO:0000256" key="10">
    <source>
        <dbReference type="RuleBase" id="RU364125"/>
    </source>
</evidence>
<accession>H1FS47</accession>
<gene>
    <name evidence="11" type="primary">fliL2</name>
    <name evidence="11" type="ORF">SMGD1_2605</name>
</gene>
<comment type="subcellular location">
    <subcellularLocation>
        <location evidence="2">Cell membrane</location>
        <topology evidence="2">Single-pass membrane protein</topology>
    </subcellularLocation>
</comment>
<sequence length="176" mass="19765">MFQKVVKILIGIIVTLIVGMLLVYGVSKSDFSKIQKYDEKDNSISDVRSRMKGPSEQKEKIAKERYYTTKVKIKEGSMASLGDFTVNISGNRKLTANISLKFKEKKSNSWLSGDSVEEEIIAKGDILRSAVIHTISGSKNATVANNLMKKELVNNINNHLSDGEVEEVYFNRFIIQ</sequence>
<protein>
    <recommendedName>
        <fullName evidence="10">Flagellar protein FliL</fullName>
    </recommendedName>
</protein>
<evidence type="ECO:0000256" key="3">
    <source>
        <dbReference type="ARBA" id="ARBA00008281"/>
    </source>
</evidence>
<keyword evidence="7 10" id="KW-0283">Flagellar rotation</keyword>
<keyword evidence="11" id="KW-0966">Cell projection</keyword>
<evidence type="ECO:0000313" key="12">
    <source>
        <dbReference type="Proteomes" id="UP000006431"/>
    </source>
</evidence>
<dbReference type="Pfam" id="PF03748">
    <property type="entry name" value="FliL"/>
    <property type="match status" value="1"/>
</dbReference>
<dbReference type="STRING" id="929558.SMGD1_2605"/>
<comment type="function">
    <text evidence="1 10">Controls the rotational direction of flagella during chemotaxis.</text>
</comment>
<keyword evidence="4 10" id="KW-1003">Cell membrane</keyword>
<proteinExistence type="inferred from homology"/>
<dbReference type="HOGENOM" id="CLU_1585624_0_0_7"/>
<dbReference type="AlphaFoldDB" id="B6BK36"/>
<dbReference type="Proteomes" id="UP000006431">
    <property type="component" value="Unassembled WGS sequence"/>
</dbReference>
<evidence type="ECO:0000256" key="5">
    <source>
        <dbReference type="ARBA" id="ARBA00022500"/>
    </source>
</evidence>
<reference evidence="11 12" key="1">
    <citation type="journal article" date="2012" name="Proc. Natl. Acad. Sci. U.S.A.">
        <title>Genome and physiology of a model Epsilonproteobacterium responsible for sulfide detoxification in marine oxygen depletion zones.</title>
        <authorList>
            <person name="Grote J."/>
            <person name="Schott T."/>
            <person name="Bruckner C.G."/>
            <person name="Glockner F.O."/>
            <person name="Jost G."/>
            <person name="Teeling H."/>
            <person name="Labrenz M."/>
            <person name="Jurgens K."/>
        </authorList>
    </citation>
    <scope>NUCLEOTIDE SEQUENCE [LARGE SCALE GENOMIC DNA]</scope>
    <source>
        <strain evidence="11 12">GD1</strain>
    </source>
</reference>
<keyword evidence="8 10" id="KW-1133">Transmembrane helix</keyword>
<dbReference type="GO" id="GO:0005886">
    <property type="term" value="C:plasma membrane"/>
    <property type="evidence" value="ECO:0007669"/>
    <property type="project" value="UniProtKB-SubCell"/>
</dbReference>
<keyword evidence="11" id="KW-0282">Flagellum</keyword>
<comment type="caution">
    <text evidence="11">The sequence shown here is derived from an EMBL/GenBank/DDBJ whole genome shotgun (WGS) entry which is preliminary data.</text>
</comment>
<evidence type="ECO:0000256" key="4">
    <source>
        <dbReference type="ARBA" id="ARBA00022475"/>
    </source>
</evidence>
<dbReference type="RefSeq" id="WP_008337214.1">
    <property type="nucleotide sequence ID" value="NZ_AFRZ01000001.1"/>
</dbReference>
<evidence type="ECO:0000256" key="6">
    <source>
        <dbReference type="ARBA" id="ARBA00022692"/>
    </source>
</evidence>
<evidence type="ECO:0000256" key="2">
    <source>
        <dbReference type="ARBA" id="ARBA00004162"/>
    </source>
</evidence>
<keyword evidence="11" id="KW-0969">Cilium</keyword>
<dbReference type="EMBL" id="AFRZ01000001">
    <property type="protein sequence ID" value="EHP31127.1"/>
    <property type="molecule type" value="Genomic_DNA"/>
</dbReference>
<name>B6BK36_SULGG</name>
<keyword evidence="12" id="KW-1185">Reference proteome</keyword>
<dbReference type="GO" id="GO:0006935">
    <property type="term" value="P:chemotaxis"/>
    <property type="evidence" value="ECO:0007669"/>
    <property type="project" value="UniProtKB-KW"/>
</dbReference>
<dbReference type="InterPro" id="IPR005503">
    <property type="entry name" value="FliL"/>
</dbReference>